<dbReference type="InterPro" id="IPR009772">
    <property type="entry name" value="CDC123"/>
</dbReference>
<dbReference type="Proteomes" id="UP000298416">
    <property type="component" value="Unassembled WGS sequence"/>
</dbReference>
<organism evidence="9">
    <name type="scientific">Salvia splendens</name>
    <name type="common">Scarlet sage</name>
    <dbReference type="NCBI Taxonomy" id="180675"/>
    <lineage>
        <taxon>Eukaryota</taxon>
        <taxon>Viridiplantae</taxon>
        <taxon>Streptophyta</taxon>
        <taxon>Embryophyta</taxon>
        <taxon>Tracheophyta</taxon>
        <taxon>Spermatophyta</taxon>
        <taxon>Magnoliopsida</taxon>
        <taxon>eudicotyledons</taxon>
        <taxon>Gunneridae</taxon>
        <taxon>Pentapetalae</taxon>
        <taxon>asterids</taxon>
        <taxon>lamiids</taxon>
        <taxon>Lamiales</taxon>
        <taxon>Lamiaceae</taxon>
        <taxon>Nepetoideae</taxon>
        <taxon>Mentheae</taxon>
        <taxon>Salviinae</taxon>
        <taxon>Salvia</taxon>
        <taxon>Salvia subgen. Calosphace</taxon>
        <taxon>core Calosphace</taxon>
    </lineage>
</organism>
<dbReference type="AlphaFoldDB" id="A0A8X8X8E9"/>
<dbReference type="EMBL" id="PNBA02000011">
    <property type="protein sequence ID" value="KAG6408951.1"/>
    <property type="molecule type" value="Genomic_DNA"/>
</dbReference>
<keyword evidence="6 7" id="KW-0472">Membrane</keyword>
<evidence type="ECO:0000313" key="10">
    <source>
        <dbReference type="Proteomes" id="UP000298416"/>
    </source>
</evidence>
<feature type="transmembrane region" description="Helical" evidence="7">
    <location>
        <begin position="51"/>
        <end position="70"/>
    </location>
</feature>
<reference evidence="9" key="1">
    <citation type="submission" date="2018-01" db="EMBL/GenBank/DDBJ databases">
        <authorList>
            <person name="Mao J.F."/>
        </authorList>
    </citation>
    <scope>NUCLEOTIDE SEQUENCE</scope>
    <source>
        <strain evidence="9">Huo1</strain>
        <tissue evidence="9">Leaf</tissue>
    </source>
</reference>
<comment type="caution">
    <text evidence="9">The sequence shown here is derived from an EMBL/GenBank/DDBJ whole genome shotgun (WGS) entry which is preliminary data.</text>
</comment>
<dbReference type="PROSITE" id="PS50845">
    <property type="entry name" value="RETICULON"/>
    <property type="match status" value="1"/>
</dbReference>
<proteinExistence type="inferred from homology"/>
<evidence type="ECO:0000256" key="1">
    <source>
        <dbReference type="ARBA" id="ARBA00004477"/>
    </source>
</evidence>
<keyword evidence="10" id="KW-1185">Reference proteome</keyword>
<comment type="similarity">
    <text evidence="2">Belongs to the CDC123 family.</text>
</comment>
<name>A0A8X8X8E9_SALSN</name>
<evidence type="ECO:0000256" key="7">
    <source>
        <dbReference type="RuleBase" id="RU363132"/>
    </source>
</evidence>
<protein>
    <recommendedName>
        <fullName evidence="7">Reticulon-like protein</fullName>
    </recommendedName>
</protein>
<accession>A0A8X8X8E9</accession>
<keyword evidence="3 7" id="KW-0812">Transmembrane</keyword>
<evidence type="ECO:0000259" key="8">
    <source>
        <dbReference type="PROSITE" id="PS50845"/>
    </source>
</evidence>
<evidence type="ECO:0000256" key="6">
    <source>
        <dbReference type="ARBA" id="ARBA00023136"/>
    </source>
</evidence>
<dbReference type="PANTHER" id="PTHR15323">
    <property type="entry name" value="D123 PROTEIN"/>
    <property type="match status" value="1"/>
</dbReference>
<keyword evidence="4 7" id="KW-0256">Endoplasmic reticulum</keyword>
<evidence type="ECO:0000256" key="3">
    <source>
        <dbReference type="ARBA" id="ARBA00022692"/>
    </source>
</evidence>
<dbReference type="Pfam" id="PF02453">
    <property type="entry name" value="Reticulon"/>
    <property type="match status" value="1"/>
</dbReference>
<evidence type="ECO:0000256" key="5">
    <source>
        <dbReference type="ARBA" id="ARBA00022989"/>
    </source>
</evidence>
<dbReference type="GO" id="GO:0005789">
    <property type="term" value="C:endoplasmic reticulum membrane"/>
    <property type="evidence" value="ECO:0007669"/>
    <property type="project" value="UniProtKB-SubCell"/>
</dbReference>
<comment type="subcellular location">
    <subcellularLocation>
        <location evidence="1 7">Endoplasmic reticulum membrane</location>
        <topology evidence="1 7">Multi-pass membrane protein</topology>
    </subcellularLocation>
</comment>
<gene>
    <name evidence="9" type="ORF">SASPL_131979</name>
</gene>
<reference evidence="9" key="2">
    <citation type="submission" date="2020-08" db="EMBL/GenBank/DDBJ databases">
        <title>Plant Genome Project.</title>
        <authorList>
            <person name="Zhang R.-G."/>
        </authorList>
    </citation>
    <scope>NUCLEOTIDE SEQUENCE</scope>
    <source>
        <strain evidence="9">Huo1</strain>
        <tissue evidence="9">Leaf</tissue>
    </source>
</reference>
<dbReference type="PANTHER" id="PTHR15323:SF6">
    <property type="entry name" value="CELL DIVISION CYCLE PROTEIN 123 HOMOLOG"/>
    <property type="match status" value="1"/>
</dbReference>
<keyword evidence="5 7" id="KW-1133">Transmembrane helix</keyword>
<feature type="domain" description="Reticulon" evidence="8">
    <location>
        <begin position="18"/>
        <end position="207"/>
    </location>
</feature>
<feature type="transmembrane region" description="Helical" evidence="7">
    <location>
        <begin position="139"/>
        <end position="160"/>
    </location>
</feature>
<evidence type="ECO:0000256" key="2">
    <source>
        <dbReference type="ARBA" id="ARBA00011047"/>
    </source>
</evidence>
<evidence type="ECO:0000313" key="9">
    <source>
        <dbReference type="EMBL" id="KAG6408951.1"/>
    </source>
</evidence>
<dbReference type="InterPro" id="IPR003388">
    <property type="entry name" value="Reticulon"/>
</dbReference>
<sequence length="572" mass="64959">MGEPHRFSDYLALGDGAVADILLWRKRNQSVLFLVSSTFLWLLFVKGGYDLLSFLSNVLFSLVIILFFWAKSAALLNRPLPPLPDLEVTEEMAEKAADEMCVCINRALSMAHAIAIGGDLKLFWQLALGLWFISYIGSLFSFVTLLYIGVLLCFTLPLLYDKHQALIDEKLYAVQRIAQMQYRLIDEHVPFGDYLPFSLNDQTRKPAPSSYICRFQDMITLMSLISSDFVASHSKDWVVQEDINRCQIQEWFPKFKSISIKTSIHELPESFVQYLIDDSGPFLLPISITNDDALPNRVHKPEEEEDFVVWEGSGDEAEESTPPPSFPVLETEVKASIVSLGGAVFPKLNWSSPKDAAWMSSTGSLRCTNFPEIALLLRSSDSVVHDLFHAYDSCTDKAASRPSRFYLALRKWYPSLHPEMEFRCFVHDKSLVGICQREVTNFYPVLVEKKSELKEAIKQLFVEKIKEEFEPESYTFDVYVTKDGRVKVLDFNPWGASTLPLLYTWEELGELSGKEVELKIVESRCGIRPGLKTAVPYDYLDTSEGSGWDQFQRNADVELRKQTQSSLSKAGG</sequence>
<evidence type="ECO:0000256" key="4">
    <source>
        <dbReference type="ARBA" id="ARBA00022824"/>
    </source>
</evidence>
<dbReference type="Pfam" id="PF07065">
    <property type="entry name" value="D123"/>
    <property type="match status" value="1"/>
</dbReference>